<dbReference type="Pfam" id="PF04303">
    <property type="entry name" value="PrpF"/>
    <property type="match status" value="2"/>
</dbReference>
<dbReference type="SUPFAM" id="SSF54506">
    <property type="entry name" value="Diaminopimelate epimerase-like"/>
    <property type="match status" value="2"/>
</dbReference>
<dbReference type="InterPro" id="IPR007400">
    <property type="entry name" value="PrpF-like"/>
</dbReference>
<dbReference type="GO" id="GO:0016853">
    <property type="term" value="F:isomerase activity"/>
    <property type="evidence" value="ECO:0007669"/>
    <property type="project" value="UniProtKB-KW"/>
</dbReference>
<dbReference type="Proteomes" id="UP000246740">
    <property type="component" value="Unassembled WGS sequence"/>
</dbReference>
<dbReference type="PANTHER" id="PTHR43709">
    <property type="entry name" value="ACONITATE ISOMERASE-RELATED"/>
    <property type="match status" value="1"/>
</dbReference>
<dbReference type="PANTHER" id="PTHR43709:SF2">
    <property type="entry name" value="DUF453 DOMAIN PROTEIN (AFU_ORTHOLOGUE AFUA_6G00360)"/>
    <property type="match status" value="1"/>
</dbReference>
<proteinExistence type="inferred from homology"/>
<dbReference type="AlphaFoldDB" id="A0A317XIK2"/>
<dbReference type="STRING" id="1882483.A0A317XIK2"/>
<evidence type="ECO:0000256" key="2">
    <source>
        <dbReference type="ARBA" id="ARBA00023235"/>
    </source>
</evidence>
<dbReference type="OrthoDB" id="10267539at2759"/>
<comment type="similarity">
    <text evidence="1">Belongs to the PrpF family.</text>
</comment>
<sequence>MALVRRLAHWVTLSPPRLFDRRPPSGEVRLRSMSTFQFPGGFQLPCSFYRGGTSKGLLWSSTTLAPYDHETRDRLICRAMGTPDPDKRQIDGLGGGISSLSKTAIVGPPDSALSSRLRDSKRPFADGIDYADNQDLAADPNSGWDLVYRFGQVPVEKGTQIDWTSTCGNLVSAVALFGLHQGHVSQHRIAEVYTQTAGKSAQPGDRFSFPVRILVSSSGQIIRANVPVTAHASESAAGDVTWYPDMEGDASIAGVPGKAPGILIETPLDSNVLLPTGNQADTVEVDGQSYPVTVINAGLPTIFVASSSLTSVLDPTKLSSLSPSDLDNNRPLMALLDKLRLAASNLTPFLQKTLSPSAPKICIVHPTPSEGYTTTGGEQISSQSMNLLIRAVSVGNIHRTVPATCLSALASGRAFPNSTIEQAVRQAAPRAPEANKAKDIISITVGQPAGLSEASIKVRPATEMEAQQGFTQIPESIVYMRTARRIIDGLVDVPRSMVAH</sequence>
<evidence type="ECO:0000313" key="3">
    <source>
        <dbReference type="EMBL" id="PWY97921.1"/>
    </source>
</evidence>
<name>A0A317XIK2_9BASI</name>
<accession>A0A317XIK2</accession>
<evidence type="ECO:0000313" key="4">
    <source>
        <dbReference type="Proteomes" id="UP000246740"/>
    </source>
</evidence>
<dbReference type="EMBL" id="KZ819201">
    <property type="protein sequence ID" value="PWY97921.1"/>
    <property type="molecule type" value="Genomic_DNA"/>
</dbReference>
<keyword evidence="2" id="KW-0413">Isomerase</keyword>
<evidence type="ECO:0000256" key="1">
    <source>
        <dbReference type="ARBA" id="ARBA00007673"/>
    </source>
</evidence>
<dbReference type="Gene3D" id="3.10.310.10">
    <property type="entry name" value="Diaminopimelate Epimerase, Chain A, domain 1"/>
    <property type="match status" value="2"/>
</dbReference>
<keyword evidence="4" id="KW-1185">Reference proteome</keyword>
<organism evidence="3 4">
    <name type="scientific">Testicularia cyperi</name>
    <dbReference type="NCBI Taxonomy" id="1882483"/>
    <lineage>
        <taxon>Eukaryota</taxon>
        <taxon>Fungi</taxon>
        <taxon>Dikarya</taxon>
        <taxon>Basidiomycota</taxon>
        <taxon>Ustilaginomycotina</taxon>
        <taxon>Ustilaginomycetes</taxon>
        <taxon>Ustilaginales</taxon>
        <taxon>Anthracoideaceae</taxon>
        <taxon>Testicularia</taxon>
    </lineage>
</organism>
<protein>
    <submittedName>
        <fullName evidence="3">DUF453-domain-containing protein</fullName>
    </submittedName>
</protein>
<gene>
    <name evidence="3" type="ORF">BCV70DRAFT_202410</name>
</gene>
<dbReference type="InParanoid" id="A0A317XIK2"/>
<reference evidence="3 4" key="1">
    <citation type="journal article" date="2018" name="Mol. Biol. Evol.">
        <title>Broad Genomic Sampling Reveals a Smut Pathogenic Ancestry of the Fungal Clade Ustilaginomycotina.</title>
        <authorList>
            <person name="Kijpornyongpan T."/>
            <person name="Mondo S.J."/>
            <person name="Barry K."/>
            <person name="Sandor L."/>
            <person name="Lee J."/>
            <person name="Lipzen A."/>
            <person name="Pangilinan J."/>
            <person name="LaButti K."/>
            <person name="Hainaut M."/>
            <person name="Henrissat B."/>
            <person name="Grigoriev I.V."/>
            <person name="Spatafora J.W."/>
            <person name="Aime M.C."/>
        </authorList>
    </citation>
    <scope>NUCLEOTIDE SEQUENCE [LARGE SCALE GENOMIC DNA]</scope>
    <source>
        <strain evidence="3 4">MCA 3645</strain>
    </source>
</reference>